<dbReference type="SUPFAM" id="SSF55874">
    <property type="entry name" value="ATPase domain of HSP90 chaperone/DNA topoisomerase II/histidine kinase"/>
    <property type="match status" value="1"/>
</dbReference>
<feature type="domain" description="Histidine kinase" evidence="8">
    <location>
        <begin position="312"/>
        <end position="514"/>
    </location>
</feature>
<dbReference type="Pfam" id="PF02895">
    <property type="entry name" value="H-kinase_dim"/>
    <property type="match status" value="1"/>
</dbReference>
<keyword evidence="5 11" id="KW-0418">Kinase</keyword>
<keyword evidence="4" id="KW-0808">Transferase</keyword>
<dbReference type="InterPro" id="IPR036097">
    <property type="entry name" value="HisK_dim/P_sf"/>
</dbReference>
<dbReference type="Proteomes" id="UP000033423">
    <property type="component" value="Unassembled WGS sequence"/>
</dbReference>
<dbReference type="PRINTS" id="PR00344">
    <property type="entry name" value="BCTRLSENSOR"/>
</dbReference>
<dbReference type="PANTHER" id="PTHR43395">
    <property type="entry name" value="SENSOR HISTIDINE KINASE CHEA"/>
    <property type="match status" value="1"/>
</dbReference>
<evidence type="ECO:0000256" key="1">
    <source>
        <dbReference type="ARBA" id="ARBA00000085"/>
    </source>
</evidence>
<dbReference type="EMBL" id="LACI01001855">
    <property type="protein sequence ID" value="KJU83522.1"/>
    <property type="molecule type" value="Genomic_DNA"/>
</dbReference>
<gene>
    <name evidence="11" type="ORF">MBAV_004271</name>
</gene>
<dbReference type="SUPFAM" id="SSF47384">
    <property type="entry name" value="Homodimeric domain of signal transducing histidine kinase"/>
    <property type="match status" value="1"/>
</dbReference>
<comment type="catalytic activity">
    <reaction evidence="1">
        <text>ATP + protein L-histidine = ADP + protein N-phospho-L-histidine.</text>
        <dbReference type="EC" id="2.7.13.3"/>
    </reaction>
</comment>
<dbReference type="EC" id="2.7.13.3" evidence="2"/>
<evidence type="ECO:0000256" key="7">
    <source>
        <dbReference type="SAM" id="MobiDB-lite"/>
    </source>
</evidence>
<dbReference type="FunFam" id="3.30.565.10:FF:000016">
    <property type="entry name" value="Chemotaxis protein CheA, putative"/>
    <property type="match status" value="1"/>
</dbReference>
<feature type="domain" description="HPt" evidence="10">
    <location>
        <begin position="1"/>
        <end position="104"/>
    </location>
</feature>
<dbReference type="Pfam" id="PF02518">
    <property type="entry name" value="HATPase_c"/>
    <property type="match status" value="1"/>
</dbReference>
<dbReference type="Pfam" id="PF01584">
    <property type="entry name" value="CheW"/>
    <property type="match status" value="1"/>
</dbReference>
<dbReference type="SMART" id="SM00387">
    <property type="entry name" value="HATPase_c"/>
    <property type="match status" value="1"/>
</dbReference>
<dbReference type="Gene3D" id="1.10.287.560">
    <property type="entry name" value="Histidine kinase CheA-like, homodimeric domain"/>
    <property type="match status" value="1"/>
</dbReference>
<evidence type="ECO:0000259" key="8">
    <source>
        <dbReference type="PROSITE" id="PS50109"/>
    </source>
</evidence>
<sequence length="653" mass="72479">MDEMDEIISDFLIETTELIEDLSQKFVELESNRDNQALVNDIFRSVHTIKGASGFLGFTQMVQLTHITESVLKKIKDGDILLTPNIMDVILESIDMVKILLEHIKQKDDAEEDLTSILGKLQSVYDGSTHGGQSAKQAPAKPTASTRDEHEELYLDPDMEDLEANIAHDDEDHDSQDLDEDRPSKPLGELLVEEGKVSEDDVEEALTIQSMIKESIDTGDVPKVGEILTATEKASREDVKKVLAKQPATDKGQPQQVEQTIRVDVERLDNVLNLVGELVLARNRLMKLVANLDIKYSDTADVSHLSELTAFINLITTDLQLAVMKTRMQPVKKVFNKFPRMVRDLARTMKKEVELRLVGEETELDKSIIEEVGDPLVHLIRNAVDHGIELPDVREEAGKPRHGTAILSAYQEGNNIVLAIEDDGKGIDVEKLKDKIVEKNFASQDEIDRMSDKEVLDYIFLPGFSTAKMVTDVSGRGVGMDVVKTNISKLNGSISIETEVGQGTRFLLRLPLTLAIIQALMVGVADEVFAVPLSSVVETVRLDKKDIKTIRGQETVFLRDEVVPVYRLANKFYITSTSPDAEKVYMVVIVVNEKKFGMMVDKLYGQEEVVIKSIEGFSNSSDGIAGATITGDGKVVLIIDPTVIFSTTLQGHK</sequence>
<dbReference type="PROSITE" id="PS50109">
    <property type="entry name" value="HIS_KIN"/>
    <property type="match status" value="1"/>
</dbReference>
<dbReference type="PANTHER" id="PTHR43395:SF1">
    <property type="entry name" value="CHEMOTAXIS PROTEIN CHEA"/>
    <property type="match status" value="1"/>
</dbReference>
<feature type="domain" description="CheW-like" evidence="9">
    <location>
        <begin position="516"/>
        <end position="650"/>
    </location>
</feature>
<evidence type="ECO:0000259" key="10">
    <source>
        <dbReference type="PROSITE" id="PS50894"/>
    </source>
</evidence>
<evidence type="ECO:0000256" key="2">
    <source>
        <dbReference type="ARBA" id="ARBA00012438"/>
    </source>
</evidence>
<proteinExistence type="predicted"/>
<dbReference type="Gene3D" id="3.30.565.10">
    <property type="entry name" value="Histidine kinase-like ATPase, C-terminal domain"/>
    <property type="match status" value="1"/>
</dbReference>
<comment type="caution">
    <text evidence="11">The sequence shown here is derived from an EMBL/GenBank/DDBJ whole genome shotgun (WGS) entry which is preliminary data.</text>
</comment>
<dbReference type="InterPro" id="IPR036641">
    <property type="entry name" value="HPT_dom_sf"/>
</dbReference>
<dbReference type="AlphaFoldDB" id="A0A0F3GNY5"/>
<reference evidence="11 12" key="1">
    <citation type="submission" date="2015-02" db="EMBL/GenBank/DDBJ databases">
        <title>Single-cell genomics of uncultivated deep-branching MTB reveals a conserved set of magnetosome genes.</title>
        <authorList>
            <person name="Kolinko S."/>
            <person name="Richter M."/>
            <person name="Glockner F.O."/>
            <person name="Brachmann A."/>
            <person name="Schuler D."/>
        </authorList>
    </citation>
    <scope>NUCLEOTIDE SEQUENCE [LARGE SCALE GENOMIC DNA]</scope>
    <source>
        <strain evidence="11">TM-1</strain>
    </source>
</reference>
<dbReference type="SUPFAM" id="SSF50341">
    <property type="entry name" value="CheW-like"/>
    <property type="match status" value="1"/>
</dbReference>
<protein>
    <recommendedName>
        <fullName evidence="2">histidine kinase</fullName>
        <ecNumber evidence="2">2.7.13.3</ecNumber>
    </recommendedName>
</protein>
<dbReference type="InterPro" id="IPR008207">
    <property type="entry name" value="Sig_transdc_His_kin_Hpt_dom"/>
</dbReference>
<feature type="modified residue" description="Phosphohistidine" evidence="6">
    <location>
        <position position="47"/>
    </location>
</feature>
<dbReference type="SMART" id="SM01231">
    <property type="entry name" value="H-kinase_dim"/>
    <property type="match status" value="1"/>
</dbReference>
<dbReference type="Gene3D" id="1.20.120.160">
    <property type="entry name" value="HPT domain"/>
    <property type="match status" value="1"/>
</dbReference>
<dbReference type="InterPro" id="IPR005467">
    <property type="entry name" value="His_kinase_dom"/>
</dbReference>
<keyword evidence="12" id="KW-1185">Reference proteome</keyword>
<feature type="region of interest" description="Disordered" evidence="7">
    <location>
        <begin position="128"/>
        <end position="149"/>
    </location>
</feature>
<dbReference type="InterPro" id="IPR004105">
    <property type="entry name" value="CheA-like_dim"/>
</dbReference>
<dbReference type="SMART" id="SM00260">
    <property type="entry name" value="CheW"/>
    <property type="match status" value="1"/>
</dbReference>
<accession>A0A0F3GNY5</accession>
<dbReference type="InterPro" id="IPR036890">
    <property type="entry name" value="HATPase_C_sf"/>
</dbReference>
<keyword evidence="3 6" id="KW-0597">Phosphoprotein</keyword>
<dbReference type="InterPro" id="IPR002545">
    <property type="entry name" value="CheW-lke_dom"/>
</dbReference>
<dbReference type="InterPro" id="IPR003594">
    <property type="entry name" value="HATPase_dom"/>
</dbReference>
<dbReference type="GO" id="GO:0000155">
    <property type="term" value="F:phosphorelay sensor kinase activity"/>
    <property type="evidence" value="ECO:0007669"/>
    <property type="project" value="InterPro"/>
</dbReference>
<dbReference type="CDD" id="cd00088">
    <property type="entry name" value="HPT"/>
    <property type="match status" value="1"/>
</dbReference>
<dbReference type="PATRIC" id="fig|29290.4.peg.5661"/>
<dbReference type="InterPro" id="IPR036061">
    <property type="entry name" value="CheW-like_dom_sf"/>
</dbReference>
<dbReference type="CDD" id="cd00731">
    <property type="entry name" value="CheA_reg"/>
    <property type="match status" value="1"/>
</dbReference>
<dbReference type="SMART" id="SM00073">
    <property type="entry name" value="HPT"/>
    <property type="match status" value="1"/>
</dbReference>
<dbReference type="PROSITE" id="PS50894">
    <property type="entry name" value="HPT"/>
    <property type="match status" value="1"/>
</dbReference>
<dbReference type="Gene3D" id="2.30.30.40">
    <property type="entry name" value="SH3 Domains"/>
    <property type="match status" value="1"/>
</dbReference>
<evidence type="ECO:0000256" key="4">
    <source>
        <dbReference type="ARBA" id="ARBA00022679"/>
    </source>
</evidence>
<evidence type="ECO:0000313" key="11">
    <source>
        <dbReference type="EMBL" id="KJU83522.1"/>
    </source>
</evidence>
<dbReference type="SUPFAM" id="SSF47226">
    <property type="entry name" value="Histidine-containing phosphotransfer domain, HPT domain"/>
    <property type="match status" value="1"/>
</dbReference>
<dbReference type="InterPro" id="IPR051315">
    <property type="entry name" value="Bact_Chemotaxis_CheA"/>
</dbReference>
<dbReference type="GO" id="GO:0005737">
    <property type="term" value="C:cytoplasm"/>
    <property type="evidence" value="ECO:0007669"/>
    <property type="project" value="InterPro"/>
</dbReference>
<dbReference type="CDD" id="cd16916">
    <property type="entry name" value="HATPase_CheA-like"/>
    <property type="match status" value="1"/>
</dbReference>
<evidence type="ECO:0000313" key="12">
    <source>
        <dbReference type="Proteomes" id="UP000033423"/>
    </source>
</evidence>
<dbReference type="InterPro" id="IPR037006">
    <property type="entry name" value="CheA-like_homodim_sf"/>
</dbReference>
<dbReference type="PROSITE" id="PS50851">
    <property type="entry name" value="CHEW"/>
    <property type="match status" value="1"/>
</dbReference>
<name>A0A0F3GNY5_9BACT</name>
<evidence type="ECO:0000256" key="5">
    <source>
        <dbReference type="ARBA" id="ARBA00022777"/>
    </source>
</evidence>
<dbReference type="InterPro" id="IPR004358">
    <property type="entry name" value="Sig_transdc_His_kin-like_C"/>
</dbReference>
<evidence type="ECO:0000256" key="6">
    <source>
        <dbReference type="PROSITE-ProRule" id="PRU00110"/>
    </source>
</evidence>
<evidence type="ECO:0000259" key="9">
    <source>
        <dbReference type="PROSITE" id="PS50851"/>
    </source>
</evidence>
<dbReference type="GO" id="GO:0006935">
    <property type="term" value="P:chemotaxis"/>
    <property type="evidence" value="ECO:0007669"/>
    <property type="project" value="InterPro"/>
</dbReference>
<dbReference type="Pfam" id="PF01627">
    <property type="entry name" value="Hpt"/>
    <property type="match status" value="1"/>
</dbReference>
<organism evidence="11 12">
    <name type="scientific">Candidatus Magnetobacterium bavaricum</name>
    <dbReference type="NCBI Taxonomy" id="29290"/>
    <lineage>
        <taxon>Bacteria</taxon>
        <taxon>Pseudomonadati</taxon>
        <taxon>Nitrospirota</taxon>
        <taxon>Thermodesulfovibrionia</taxon>
        <taxon>Thermodesulfovibrionales</taxon>
        <taxon>Candidatus Magnetobacteriaceae</taxon>
        <taxon>Candidatus Magnetobacterium</taxon>
    </lineage>
</organism>
<evidence type="ECO:0000256" key="3">
    <source>
        <dbReference type="ARBA" id="ARBA00022553"/>
    </source>
</evidence>